<name>A0A7W9BDU8_9SPHN</name>
<organism evidence="2 3">
    <name type="scientific">Sphingomonas aerophila</name>
    <dbReference type="NCBI Taxonomy" id="1344948"/>
    <lineage>
        <taxon>Bacteria</taxon>
        <taxon>Pseudomonadati</taxon>
        <taxon>Pseudomonadota</taxon>
        <taxon>Alphaproteobacteria</taxon>
        <taxon>Sphingomonadales</taxon>
        <taxon>Sphingomonadaceae</taxon>
        <taxon>Sphingomonas</taxon>
    </lineage>
</organism>
<dbReference type="Gene3D" id="3.30.565.40">
    <property type="entry name" value="Fervidobacterium nodosum Rt17-B1 like"/>
    <property type="match status" value="1"/>
</dbReference>
<evidence type="ECO:0000256" key="1">
    <source>
        <dbReference type="SAM" id="SignalP"/>
    </source>
</evidence>
<keyword evidence="1" id="KW-0732">Signal</keyword>
<sequence>MRRLRASPTLAFAAVMFASALSEAGLPAALRSVTGPVLLQPRPASTDRNVALLPMVASGPAVTPKNASSINAALRREDGRVLNAAAECRASLREQTGRGSQDAWHRSVSIGMAGPRFLAFDLTDNYFCGGAYPNDGQTSLVFDLATGKPVNWLTFFPPGARGRQNTAGDGAPLGLVAWPELTRRAAAQAQPECREALSDAGYSGFSITLDARTAALIATPAEFPHVIQACAEPIHLRTEELRRLRISPVLIGALASARRLQR</sequence>
<dbReference type="Proteomes" id="UP000546200">
    <property type="component" value="Unassembled WGS sequence"/>
</dbReference>
<evidence type="ECO:0000313" key="2">
    <source>
        <dbReference type="EMBL" id="MBB5715435.1"/>
    </source>
</evidence>
<proteinExistence type="predicted"/>
<gene>
    <name evidence="2" type="ORF">FHS94_002281</name>
</gene>
<accession>A0A7W9BDU8</accession>
<keyword evidence="3" id="KW-1185">Reference proteome</keyword>
<evidence type="ECO:0000313" key="3">
    <source>
        <dbReference type="Proteomes" id="UP000546200"/>
    </source>
</evidence>
<dbReference type="EMBL" id="JACIJK010000006">
    <property type="protein sequence ID" value="MBB5715435.1"/>
    <property type="molecule type" value="Genomic_DNA"/>
</dbReference>
<comment type="caution">
    <text evidence="2">The sequence shown here is derived from an EMBL/GenBank/DDBJ whole genome shotgun (WGS) entry which is preliminary data.</text>
</comment>
<reference evidence="2 3" key="1">
    <citation type="submission" date="2020-08" db="EMBL/GenBank/DDBJ databases">
        <title>Genomic Encyclopedia of Type Strains, Phase IV (KMG-IV): sequencing the most valuable type-strain genomes for metagenomic binning, comparative biology and taxonomic classification.</title>
        <authorList>
            <person name="Goeker M."/>
        </authorList>
    </citation>
    <scope>NUCLEOTIDE SEQUENCE [LARGE SCALE GENOMIC DNA]</scope>
    <source>
        <strain evidence="2 3">DSM 100044</strain>
    </source>
</reference>
<protein>
    <submittedName>
        <fullName evidence="2">Uncharacterized protein</fullName>
    </submittedName>
</protein>
<dbReference type="AlphaFoldDB" id="A0A7W9BDU8"/>
<feature type="signal peptide" evidence="1">
    <location>
        <begin position="1"/>
        <end position="24"/>
    </location>
</feature>
<feature type="chain" id="PRO_5031340167" evidence="1">
    <location>
        <begin position="25"/>
        <end position="262"/>
    </location>
</feature>